<gene>
    <name evidence="1" type="ORF">O6H91_05G025800</name>
</gene>
<organism evidence="1 2">
    <name type="scientific">Diphasiastrum complanatum</name>
    <name type="common">Issler's clubmoss</name>
    <name type="synonym">Lycopodium complanatum</name>
    <dbReference type="NCBI Taxonomy" id="34168"/>
    <lineage>
        <taxon>Eukaryota</taxon>
        <taxon>Viridiplantae</taxon>
        <taxon>Streptophyta</taxon>
        <taxon>Embryophyta</taxon>
        <taxon>Tracheophyta</taxon>
        <taxon>Lycopodiopsida</taxon>
        <taxon>Lycopodiales</taxon>
        <taxon>Lycopodiaceae</taxon>
        <taxon>Lycopodioideae</taxon>
        <taxon>Diphasiastrum</taxon>
    </lineage>
</organism>
<evidence type="ECO:0000313" key="1">
    <source>
        <dbReference type="EMBL" id="KAJ7555191.1"/>
    </source>
</evidence>
<keyword evidence="2" id="KW-1185">Reference proteome</keyword>
<evidence type="ECO:0000313" key="2">
    <source>
        <dbReference type="Proteomes" id="UP001162992"/>
    </source>
</evidence>
<name>A0ACC2DLJ9_DIPCM</name>
<dbReference type="Proteomes" id="UP001162992">
    <property type="component" value="Chromosome 5"/>
</dbReference>
<accession>A0ACC2DLJ9</accession>
<protein>
    <submittedName>
        <fullName evidence="1">Uncharacterized protein</fullName>
    </submittedName>
</protein>
<proteinExistence type="predicted"/>
<comment type="caution">
    <text evidence="1">The sequence shown here is derived from an EMBL/GenBank/DDBJ whole genome shotgun (WGS) entry which is preliminary data.</text>
</comment>
<reference evidence="2" key="1">
    <citation type="journal article" date="2024" name="Proc. Natl. Acad. Sci. U.S.A.">
        <title>Extraordinary preservation of gene collinearity over three hundred million years revealed in homosporous lycophytes.</title>
        <authorList>
            <person name="Li C."/>
            <person name="Wickell D."/>
            <person name="Kuo L.Y."/>
            <person name="Chen X."/>
            <person name="Nie B."/>
            <person name="Liao X."/>
            <person name="Peng D."/>
            <person name="Ji J."/>
            <person name="Jenkins J."/>
            <person name="Williams M."/>
            <person name="Shu S."/>
            <person name="Plott C."/>
            <person name="Barry K."/>
            <person name="Rajasekar S."/>
            <person name="Grimwood J."/>
            <person name="Han X."/>
            <person name="Sun S."/>
            <person name="Hou Z."/>
            <person name="He W."/>
            <person name="Dai G."/>
            <person name="Sun C."/>
            <person name="Schmutz J."/>
            <person name="Leebens-Mack J.H."/>
            <person name="Li F.W."/>
            <person name="Wang L."/>
        </authorList>
    </citation>
    <scope>NUCLEOTIDE SEQUENCE [LARGE SCALE GENOMIC DNA]</scope>
    <source>
        <strain evidence="2">cv. PW_Plant_1</strain>
    </source>
</reference>
<sequence length="1374" mass="155071">MAKSTKGVDTPRILVHFKKMNGGSEQSNIDEHEVMQRPVRKKRRTRRYCDSDSSSDDEINFWKAMRRKAWIDYEESDSSSESAIESFELQNDSLSASKVDHTNEVLPVGVVRGCEACESCQKVQARWRPTAGRGPGLADAPVYFPDAEEFSDPIKFIASIRDEAEPFGICRIVPPRSWQPPCPLKDRWKLQENFPTRVQQIHKLQVRESSGKTVCQTIKDELARKRERPVRMGSMYQVNVEAEGPHNEFGFEPGPDFTLESFESYANEFKEHYFRGSESHIDMQCAMSTSACTEPTLEMIEGEYWRIVEEPTEQIEVLYGADIETGSFGSGFPKVKVGTKTQELSGYETSGWNLNNMARGKGSVLAFEEADISGVVVPWLYVGMCFSSFCWHVEDHHFYSVNYMHWGSPKIWYGVPGMAALKLEDAMRKHLPDLFKEQPDLLHKLVTQLSPSVLTKEGVPVYRAVQRPGDFVVTFPRAYHAGFNCGFNCAEAVNVAPIDWLPHGQQAVELYRDLHRKASVSHDKLLLAVSFSAIQELHQFQTASKENVVSSLEFLQFCQSPGVAPLEQASQQSGSKCVWQEFCGQLGMLTDALQVRLKVEHDRRAGLTGIGTIKMMDMNFDATEERECLNCRYDLHLSAVGCDCSPERYACLEHVAFLCTCSWDQKFILIRYELSELDVLLAALKGQPGALCSWVKQQGTGHNKPGAVLKSGPCTKFVAREMDASACPTTKISYLAKLSSDELELITNKTDPSHESSFKYAKEMQNELLSHESEVKLGWLQVNRDSPVETHKVHQESEATRDPQTYNVSIITPSLAERMALNREHRPLRSVETSVRVARVETTFSKPCKQSEHMTSKFLVQSSDYQYSLQQSLPEKDKKQERFPYDLNLTDLEQKNIPNNISQSEGSRLLSNPVASATLKLSDSTQKIGQSFQCNDAGLVEHTCNQKSPSDLIVLSDDEGEDIACANASDSCLETSLCLGKTGWKNLSAGKARTGIYVKEAEHMQNVPCSWIGSSLENPPQSEQIQRLEICASFHEVGIKDDIISLLREHALRLSQESATLNSLTMVGDQIPLLDTRSRGHVLMEDQGHSPLRINGPQTAKVFRSKRINHNIELLDVGALVLKENWHDKYMIYPAGFKSRTSFYNFHNLPERCYYISEILDTGKDRPYFKVTLEGYTSEESISSSVDECWREIQNRLNLEIQQEQNLGRADLADLHPPERLSGCDMFGFSSPSIVQAVEALDPEHFCVHYWAAKKMERPQLQHPSHDCDGGVKISEGTRAKPNHGALPENTIGCPGRPRAEHEAVHAVIQRTTSTSCPDRRKAYNILRELFKKGTHTELWTLLSVFRSDWGGQEWKEGCQALTDEFEHMLESRR</sequence>
<dbReference type="EMBL" id="CM055096">
    <property type="protein sequence ID" value="KAJ7555191.1"/>
    <property type="molecule type" value="Genomic_DNA"/>
</dbReference>